<dbReference type="OMA" id="GYIELTL"/>
<keyword evidence="3" id="KW-1185">Reference proteome</keyword>
<feature type="compositionally biased region" description="Basic residues" evidence="1">
    <location>
        <begin position="366"/>
        <end position="375"/>
    </location>
</feature>
<dbReference type="PANTHER" id="PTHR13071:SF4">
    <property type="entry name" value="SMALL RIBOSOMAL SUBUNIT PROTEIN MS22"/>
    <property type="match status" value="1"/>
</dbReference>
<dbReference type="STRING" id="103827.A0A0N5D1G9"/>
<dbReference type="EMBL" id="UYYF01004435">
    <property type="protein sequence ID" value="VDN04058.1"/>
    <property type="molecule type" value="Genomic_DNA"/>
</dbReference>
<evidence type="ECO:0000313" key="3">
    <source>
        <dbReference type="Proteomes" id="UP000276776"/>
    </source>
</evidence>
<proteinExistence type="predicted"/>
<dbReference type="InterPro" id="IPR019374">
    <property type="entry name" value="Ribosomal_mS22"/>
</dbReference>
<dbReference type="OrthoDB" id="497541at2759"/>
<organism evidence="4">
    <name type="scientific">Thelazia callipaeda</name>
    <name type="common">Oriental eyeworm</name>
    <name type="synonym">Parasitic nematode</name>
    <dbReference type="NCBI Taxonomy" id="103827"/>
    <lineage>
        <taxon>Eukaryota</taxon>
        <taxon>Metazoa</taxon>
        <taxon>Ecdysozoa</taxon>
        <taxon>Nematoda</taxon>
        <taxon>Chromadorea</taxon>
        <taxon>Rhabditida</taxon>
        <taxon>Spirurina</taxon>
        <taxon>Spiruromorpha</taxon>
        <taxon>Thelazioidea</taxon>
        <taxon>Thelaziidae</taxon>
        <taxon>Thelazia</taxon>
    </lineage>
</organism>
<accession>A0A0N5D1G9</accession>
<reference evidence="2 3" key="2">
    <citation type="submission" date="2018-11" db="EMBL/GenBank/DDBJ databases">
        <authorList>
            <consortium name="Pathogen Informatics"/>
        </authorList>
    </citation>
    <scope>NUCLEOTIDE SEQUENCE [LARGE SCALE GENOMIC DNA]</scope>
</reference>
<protein>
    <submittedName>
        <fullName evidence="4">Cilia- and flagella-associated protein 299</fullName>
    </submittedName>
</protein>
<dbReference type="AlphaFoldDB" id="A0A0N5D1G9"/>
<reference evidence="4" key="1">
    <citation type="submission" date="2017-02" db="UniProtKB">
        <authorList>
            <consortium name="WormBaseParasite"/>
        </authorList>
    </citation>
    <scope>IDENTIFICATION</scope>
</reference>
<evidence type="ECO:0000313" key="2">
    <source>
        <dbReference type="EMBL" id="VDN04058.1"/>
    </source>
</evidence>
<dbReference type="Proteomes" id="UP000276776">
    <property type="component" value="Unassembled WGS sequence"/>
</dbReference>
<dbReference type="PANTHER" id="PTHR13071">
    <property type="entry name" value="MITOCHONDRIAL 28S RIBOSOMAL PROTEIN S22"/>
    <property type="match status" value="1"/>
</dbReference>
<dbReference type="WBParaSite" id="TCLT_0000669401-mRNA-1">
    <property type="protein sequence ID" value="TCLT_0000669401-mRNA-1"/>
    <property type="gene ID" value="TCLT_0000669401"/>
</dbReference>
<evidence type="ECO:0000256" key="1">
    <source>
        <dbReference type="SAM" id="MobiDB-lite"/>
    </source>
</evidence>
<feature type="region of interest" description="Disordered" evidence="1">
    <location>
        <begin position="357"/>
        <end position="382"/>
    </location>
</feature>
<name>A0A0N5D1G9_THECL</name>
<dbReference type="GO" id="GO:0003735">
    <property type="term" value="F:structural constituent of ribosome"/>
    <property type="evidence" value="ECO:0007669"/>
    <property type="project" value="TreeGrafter"/>
</dbReference>
<sequence length="382" mass="44033">KETSYRTGTDAQEISGSSEIDVERLFTRSDIQSLLKRLTGMNLEGKLFTHRNIAHPQRSHYALMTDDAYEKTLKNMEEVGLNFLQFVPVLEPRCNTTVILAKDPEIAGFDDSKYVFTDLSFGYGIQIRSVVVRETDGVLRSATVEERDRMARIYKGHPHRPVCEPPVFKDPYLQMALDRNDHEHVLDWACHYYLPDDPVFIELCHTIFDRTLDANKFSNLYSTRHFGPFVFYLVLNNRFSPLLIYYGSKEKVEDAADLIRLIKAISGDETSSNCMKSADDLTILQDFAKENEEHRDIIQDLIKTAKKKEIRLHKQNASFEREHVATMDKDSFAGTQGPLGEIAKSYDVCIVKGSFEATEQSQKWKEKSKKQKKRQNTKENKK</sequence>
<gene>
    <name evidence="2" type="ORF">TCLT_LOCUS6683</name>
</gene>
<evidence type="ECO:0000313" key="4">
    <source>
        <dbReference type="WBParaSite" id="TCLT_0000669401-mRNA-1"/>
    </source>
</evidence>
<dbReference type="GO" id="GO:0005763">
    <property type="term" value="C:mitochondrial small ribosomal subunit"/>
    <property type="evidence" value="ECO:0007669"/>
    <property type="project" value="TreeGrafter"/>
</dbReference>
<dbReference type="Pfam" id="PF10245">
    <property type="entry name" value="MRP-S22"/>
    <property type="match status" value="1"/>
</dbReference>